<sequence>MGARRVCVCAVAGVVADLVLPCGKLLRRLAASLVLPVGVPALAGSVAVVGFWPAFADDDGGRLLKAHRDSTPVVLVLSDSDKDPVICGIN</sequence>
<dbReference type="AlphaFoldDB" id="M8AWV5"/>
<evidence type="ECO:0000313" key="1">
    <source>
        <dbReference type="EnsemblPlants" id="EMT05909"/>
    </source>
</evidence>
<organism evidence="1">
    <name type="scientific">Aegilops tauschii</name>
    <name type="common">Tausch's goatgrass</name>
    <name type="synonym">Aegilops squarrosa</name>
    <dbReference type="NCBI Taxonomy" id="37682"/>
    <lineage>
        <taxon>Eukaryota</taxon>
        <taxon>Viridiplantae</taxon>
        <taxon>Streptophyta</taxon>
        <taxon>Embryophyta</taxon>
        <taxon>Tracheophyta</taxon>
        <taxon>Spermatophyta</taxon>
        <taxon>Magnoliopsida</taxon>
        <taxon>Liliopsida</taxon>
        <taxon>Poales</taxon>
        <taxon>Poaceae</taxon>
        <taxon>BOP clade</taxon>
        <taxon>Pooideae</taxon>
        <taxon>Triticodae</taxon>
        <taxon>Triticeae</taxon>
        <taxon>Triticinae</taxon>
        <taxon>Aegilops</taxon>
    </lineage>
</organism>
<reference evidence="1" key="1">
    <citation type="submission" date="2015-06" db="UniProtKB">
        <authorList>
            <consortium name="EnsemblPlants"/>
        </authorList>
    </citation>
    <scope>IDENTIFICATION</scope>
</reference>
<dbReference type="EnsemblPlants" id="EMT05909">
    <property type="protein sequence ID" value="EMT05909"/>
    <property type="gene ID" value="F775_42616"/>
</dbReference>
<proteinExistence type="predicted"/>
<protein>
    <submittedName>
        <fullName evidence="1">Uncharacterized protein</fullName>
    </submittedName>
</protein>
<name>M8AWV5_AEGTA</name>
<accession>M8AWV5</accession>